<organism evidence="1 2">
    <name type="scientific">Maritimibacter harenae</name>
    <dbReference type="NCBI Taxonomy" id="2606218"/>
    <lineage>
        <taxon>Bacteria</taxon>
        <taxon>Pseudomonadati</taxon>
        <taxon>Pseudomonadota</taxon>
        <taxon>Alphaproteobacteria</taxon>
        <taxon>Rhodobacterales</taxon>
        <taxon>Roseobacteraceae</taxon>
        <taxon>Maritimibacter</taxon>
    </lineage>
</organism>
<comment type="caution">
    <text evidence="1">The sequence shown here is derived from an EMBL/GenBank/DDBJ whole genome shotgun (WGS) entry which is preliminary data.</text>
</comment>
<evidence type="ECO:0000313" key="1">
    <source>
        <dbReference type="EMBL" id="MZR14249.1"/>
    </source>
</evidence>
<sequence length="58" mass="6272">MKLDHGPWAYPPRRRPSTATRILTSGKLVLAIILSLILAHAATTTMGEVIHVQIGGLQ</sequence>
<protein>
    <submittedName>
        <fullName evidence="1">Uncharacterized protein</fullName>
    </submittedName>
</protein>
<keyword evidence="2" id="KW-1185">Reference proteome</keyword>
<dbReference type="Proteomes" id="UP000467322">
    <property type="component" value="Unassembled WGS sequence"/>
</dbReference>
<gene>
    <name evidence="1" type="ORF">GQE99_14595</name>
</gene>
<dbReference type="RefSeq" id="WP_161352359.1">
    <property type="nucleotide sequence ID" value="NZ_WTUX01000017.1"/>
</dbReference>
<reference evidence="1 2" key="1">
    <citation type="submission" date="2019-12" db="EMBL/GenBank/DDBJ databases">
        <title>Maritimibacter sp. nov. sp. isolated from sea sand.</title>
        <authorList>
            <person name="Kim J."/>
            <person name="Jeong S.E."/>
            <person name="Jung H.S."/>
            <person name="Jeon C.O."/>
        </authorList>
    </citation>
    <scope>NUCLEOTIDE SEQUENCE [LARGE SCALE GENOMIC DNA]</scope>
    <source>
        <strain evidence="1 2">DP07</strain>
    </source>
</reference>
<dbReference type="EMBL" id="WTUX01000017">
    <property type="protein sequence ID" value="MZR14249.1"/>
    <property type="molecule type" value="Genomic_DNA"/>
</dbReference>
<accession>A0A845M5F4</accession>
<evidence type="ECO:0000313" key="2">
    <source>
        <dbReference type="Proteomes" id="UP000467322"/>
    </source>
</evidence>
<proteinExistence type="predicted"/>
<name>A0A845M5F4_9RHOB</name>
<dbReference type="AlphaFoldDB" id="A0A845M5F4"/>